<organism evidence="1 2">
    <name type="scientific">Variovorax boronicumulans</name>
    <dbReference type="NCBI Taxonomy" id="436515"/>
    <lineage>
        <taxon>Bacteria</taxon>
        <taxon>Pseudomonadati</taxon>
        <taxon>Pseudomonadota</taxon>
        <taxon>Betaproteobacteria</taxon>
        <taxon>Burkholderiales</taxon>
        <taxon>Comamonadaceae</taxon>
        <taxon>Variovorax</taxon>
    </lineage>
</organism>
<reference evidence="1 2" key="1">
    <citation type="submission" date="2017-09" db="EMBL/GenBank/DDBJ databases">
        <title>The diverse metabolic capabilities of V. boronicumulans make it an excellent choice for continued studies on novel biodegradation.</title>
        <authorList>
            <person name="Sun S."/>
        </authorList>
    </citation>
    <scope>NUCLEOTIDE SEQUENCE [LARGE SCALE GENOMIC DNA]</scope>
    <source>
        <strain evidence="1 2">J1</strain>
    </source>
</reference>
<dbReference type="RefSeq" id="WP_095745044.1">
    <property type="nucleotide sequence ID" value="NZ_CP023284.1"/>
</dbReference>
<sequence>MSFEKIKLRFGRSFRRGDRVVCEGRLGTITGATYPHVRVRFDGRQIAVPCDPCELHVGAAPIATLSALEPQPS</sequence>
<evidence type="ECO:0008006" key="3">
    <source>
        <dbReference type="Google" id="ProtNLM"/>
    </source>
</evidence>
<gene>
    <name evidence="1" type="ORF">CKY39_15295</name>
</gene>
<dbReference type="KEGG" id="vbo:CKY39_15295"/>
<accession>A0A250DJB9</accession>
<name>A0A250DJB9_9BURK</name>
<dbReference type="Proteomes" id="UP000217154">
    <property type="component" value="Chromosome"/>
</dbReference>
<evidence type="ECO:0000313" key="2">
    <source>
        <dbReference type="Proteomes" id="UP000217154"/>
    </source>
</evidence>
<proteinExistence type="predicted"/>
<dbReference type="EMBL" id="CP023284">
    <property type="protein sequence ID" value="ATA54430.1"/>
    <property type="molecule type" value="Genomic_DNA"/>
</dbReference>
<dbReference type="AlphaFoldDB" id="A0A250DJB9"/>
<evidence type="ECO:0000313" key="1">
    <source>
        <dbReference type="EMBL" id="ATA54430.1"/>
    </source>
</evidence>
<protein>
    <recommendedName>
        <fullName evidence="3">DUF1918 domain-containing protein</fullName>
    </recommendedName>
</protein>